<evidence type="ECO:0000313" key="2">
    <source>
        <dbReference type="Proteomes" id="UP000770717"/>
    </source>
</evidence>
<dbReference type="Proteomes" id="UP000770717">
    <property type="component" value="Unassembled WGS sequence"/>
</dbReference>
<dbReference type="EMBL" id="WNTK01000161">
    <property type="protein sequence ID" value="KAG9471296.1"/>
    <property type="molecule type" value="Genomic_DNA"/>
</dbReference>
<protein>
    <submittedName>
        <fullName evidence="1">Uncharacterized protein</fullName>
    </submittedName>
</protein>
<comment type="caution">
    <text evidence="1">The sequence shown here is derived from an EMBL/GenBank/DDBJ whole genome shotgun (WGS) entry which is preliminary data.</text>
</comment>
<sequence>MILFLHNMNDKREANESNDMFVTIVVQCKRARGLMMDSNARYASAAPPSSSLPARRVTKVVQRFFLKMIPKKKTSSLFFKK</sequence>
<evidence type="ECO:0000313" key="1">
    <source>
        <dbReference type="EMBL" id="KAG9471296.1"/>
    </source>
</evidence>
<keyword evidence="2" id="KW-1185">Reference proteome</keyword>
<accession>A0A8J6ELY9</accession>
<organism evidence="1 2">
    <name type="scientific">Eleutherodactylus coqui</name>
    <name type="common">Puerto Rican coqui</name>
    <dbReference type="NCBI Taxonomy" id="57060"/>
    <lineage>
        <taxon>Eukaryota</taxon>
        <taxon>Metazoa</taxon>
        <taxon>Chordata</taxon>
        <taxon>Craniata</taxon>
        <taxon>Vertebrata</taxon>
        <taxon>Euteleostomi</taxon>
        <taxon>Amphibia</taxon>
        <taxon>Batrachia</taxon>
        <taxon>Anura</taxon>
        <taxon>Neobatrachia</taxon>
        <taxon>Hyloidea</taxon>
        <taxon>Eleutherodactylidae</taxon>
        <taxon>Eleutherodactylinae</taxon>
        <taxon>Eleutherodactylus</taxon>
        <taxon>Eleutherodactylus</taxon>
    </lineage>
</organism>
<proteinExistence type="predicted"/>
<name>A0A8J6ELY9_ELECQ</name>
<gene>
    <name evidence="1" type="ORF">GDO78_015242</name>
</gene>
<dbReference type="AlphaFoldDB" id="A0A8J6ELY9"/>
<reference evidence="1" key="1">
    <citation type="thesis" date="2020" institute="ProQuest LLC" country="789 East Eisenhower Parkway, Ann Arbor, MI, USA">
        <title>Comparative Genomics and Chromosome Evolution.</title>
        <authorList>
            <person name="Mudd A.B."/>
        </authorList>
    </citation>
    <scope>NUCLEOTIDE SEQUENCE</scope>
    <source>
        <strain evidence="1">HN-11 Male</strain>
        <tissue evidence="1">Kidney and liver</tissue>
    </source>
</reference>